<gene>
    <name evidence="4" type="ORF">GY24_17310</name>
</gene>
<keyword evidence="1" id="KW-0285">Flavoprotein</keyword>
<proteinExistence type="predicted"/>
<dbReference type="InterPro" id="IPR004113">
    <property type="entry name" value="FAD-bd_oxidored_4_C"/>
</dbReference>
<evidence type="ECO:0000256" key="1">
    <source>
        <dbReference type="ARBA" id="ARBA00022630"/>
    </source>
</evidence>
<comment type="caution">
    <text evidence="4">The sequence shown here is derived from an EMBL/GenBank/DDBJ whole genome shotgun (WGS) entry which is preliminary data.</text>
</comment>
<protein>
    <recommendedName>
        <fullName evidence="3">FAD-binding oxidoreductase/transferase type 4 C-terminal domain-containing protein</fullName>
    </recommendedName>
</protein>
<dbReference type="InterPro" id="IPR016171">
    <property type="entry name" value="Vanillyl_alc_oxidase_C-sub2"/>
</dbReference>
<dbReference type="Proteomes" id="UP000237755">
    <property type="component" value="Unassembled WGS sequence"/>
</dbReference>
<evidence type="ECO:0000313" key="5">
    <source>
        <dbReference type="Proteomes" id="UP000237755"/>
    </source>
</evidence>
<reference evidence="4 5" key="1">
    <citation type="journal article" date="2008" name="Int. J. Syst. Evol. Microbiol.">
        <title>Leifsonia pindariensis sp. nov., isolated from the Pindari glacier of the Indian Himalayas, and emended description of the genus Leifsonia.</title>
        <authorList>
            <person name="Reddy G.S."/>
            <person name="Prabagaran S.R."/>
            <person name="Shivaji S."/>
        </authorList>
    </citation>
    <scope>NUCLEOTIDE SEQUENCE [LARGE SCALE GENOMIC DNA]</scope>
    <source>
        <strain evidence="4 5">PON 10</strain>
    </source>
</reference>
<name>A0ABX5AQG0_9MICO</name>
<dbReference type="Gene3D" id="1.10.45.10">
    <property type="entry name" value="Vanillyl-alcohol Oxidase, Chain A, domain 4"/>
    <property type="match status" value="1"/>
</dbReference>
<organism evidence="4 5">
    <name type="scientific">Microterricola pindariensis</name>
    <dbReference type="NCBI Taxonomy" id="478010"/>
    <lineage>
        <taxon>Bacteria</taxon>
        <taxon>Bacillati</taxon>
        <taxon>Actinomycetota</taxon>
        <taxon>Actinomycetes</taxon>
        <taxon>Micrococcales</taxon>
        <taxon>Microbacteriaceae</taxon>
        <taxon>Microterricola</taxon>
    </lineage>
</organism>
<evidence type="ECO:0000313" key="4">
    <source>
        <dbReference type="EMBL" id="PPL14041.1"/>
    </source>
</evidence>
<sequence>MQQQIKRVFDPAGILNPGKVF</sequence>
<keyword evidence="2" id="KW-0274">FAD</keyword>
<evidence type="ECO:0000256" key="2">
    <source>
        <dbReference type="ARBA" id="ARBA00022827"/>
    </source>
</evidence>
<accession>A0ABX5AQG0</accession>
<feature type="domain" description="FAD-binding oxidoreductase/transferase type 4 C-terminal" evidence="3">
    <location>
        <begin position="2"/>
        <end position="20"/>
    </location>
</feature>
<evidence type="ECO:0000259" key="3">
    <source>
        <dbReference type="Pfam" id="PF02913"/>
    </source>
</evidence>
<dbReference type="EMBL" id="MPZN01000141">
    <property type="protein sequence ID" value="PPL14041.1"/>
    <property type="molecule type" value="Genomic_DNA"/>
</dbReference>
<dbReference type="SUPFAM" id="SSF55103">
    <property type="entry name" value="FAD-linked oxidases, C-terminal domain"/>
    <property type="match status" value="1"/>
</dbReference>
<keyword evidence="5" id="KW-1185">Reference proteome</keyword>
<dbReference type="Pfam" id="PF02913">
    <property type="entry name" value="FAD-oxidase_C"/>
    <property type="match status" value="1"/>
</dbReference>
<dbReference type="InterPro" id="IPR016164">
    <property type="entry name" value="FAD-linked_Oxase-like_C"/>
</dbReference>